<organism evidence="3 4">
    <name type="scientific">Effrenium voratum</name>
    <dbReference type="NCBI Taxonomy" id="2562239"/>
    <lineage>
        <taxon>Eukaryota</taxon>
        <taxon>Sar</taxon>
        <taxon>Alveolata</taxon>
        <taxon>Dinophyceae</taxon>
        <taxon>Suessiales</taxon>
        <taxon>Symbiodiniaceae</taxon>
        <taxon>Effrenium</taxon>
    </lineage>
</organism>
<comment type="caution">
    <text evidence="3">The sequence shown here is derived from an EMBL/GenBank/DDBJ whole genome shotgun (WGS) entry which is preliminary data.</text>
</comment>
<name>A0AA36JRG9_9DINO</name>
<keyword evidence="4" id="KW-1185">Reference proteome</keyword>
<dbReference type="Gene3D" id="3.40.50.150">
    <property type="entry name" value="Vaccinia Virus protein VP39"/>
    <property type="match status" value="1"/>
</dbReference>
<accession>A0AA36JRG9</accession>
<feature type="region of interest" description="Disordered" evidence="1">
    <location>
        <begin position="18"/>
        <end position="40"/>
    </location>
</feature>
<dbReference type="SUPFAM" id="SSF53335">
    <property type="entry name" value="S-adenosyl-L-methionine-dependent methyltransferases"/>
    <property type="match status" value="1"/>
</dbReference>
<proteinExistence type="predicted"/>
<dbReference type="AlphaFoldDB" id="A0AA36JRG9"/>
<dbReference type="InterPro" id="IPR029063">
    <property type="entry name" value="SAM-dependent_MTases_sf"/>
</dbReference>
<dbReference type="EMBL" id="CAUJNA010003816">
    <property type="protein sequence ID" value="CAJ1410430.1"/>
    <property type="molecule type" value="Genomic_DNA"/>
</dbReference>
<dbReference type="Pfam" id="PF05050">
    <property type="entry name" value="Methyltransf_21"/>
    <property type="match status" value="1"/>
</dbReference>
<protein>
    <recommendedName>
        <fullName evidence="2">Methyltransferase FkbM domain-containing protein</fullName>
    </recommendedName>
</protein>
<feature type="domain" description="Methyltransferase FkbM" evidence="2">
    <location>
        <begin position="144"/>
        <end position="216"/>
    </location>
</feature>
<gene>
    <name evidence="3" type="ORF">EVOR1521_LOCUS31256</name>
</gene>
<sequence>MALSSLGLASHEASRLLPLSQQLPTPGLAVPEPRPGSGGREVAFVRRVPGLLPDRPGHGRWRRLPLPGRRRQPRGLLAAAGAPGLRRAGAGAGEGGRALLGAAAERNGLQRLKVRQAAAGAEQGRARLRCRHSATCQVVADGLDAEVEMVTLDALTRGRPPCALKLDVEGSEEEVILGASETLGRRPKLFLELHAFELRQRGSSSGRVVDRLLADLKYTKVETLFPDACLESGQGVPKGNGSYPASRWDSAEAFLPPTTEAQPCACARRCWRELRPGEAAGCRCWDFGAGRCQLYRSCHPPAQPISETESFAGEWNLNLVLSAGSPASDKMVSRLAAGRACCVQGSPQL</sequence>
<reference evidence="3" key="1">
    <citation type="submission" date="2023-08" db="EMBL/GenBank/DDBJ databases">
        <authorList>
            <person name="Chen Y."/>
            <person name="Shah S."/>
            <person name="Dougan E. K."/>
            <person name="Thang M."/>
            <person name="Chan C."/>
        </authorList>
    </citation>
    <scope>NUCLEOTIDE SEQUENCE</scope>
</reference>
<dbReference type="NCBIfam" id="TIGR01444">
    <property type="entry name" value="fkbM_fam"/>
    <property type="match status" value="1"/>
</dbReference>
<evidence type="ECO:0000313" key="4">
    <source>
        <dbReference type="Proteomes" id="UP001178507"/>
    </source>
</evidence>
<dbReference type="InterPro" id="IPR006342">
    <property type="entry name" value="FkbM_mtfrase"/>
</dbReference>
<evidence type="ECO:0000256" key="1">
    <source>
        <dbReference type="SAM" id="MobiDB-lite"/>
    </source>
</evidence>
<dbReference type="Proteomes" id="UP001178507">
    <property type="component" value="Unassembled WGS sequence"/>
</dbReference>
<evidence type="ECO:0000259" key="2">
    <source>
        <dbReference type="Pfam" id="PF05050"/>
    </source>
</evidence>
<evidence type="ECO:0000313" key="3">
    <source>
        <dbReference type="EMBL" id="CAJ1410430.1"/>
    </source>
</evidence>